<dbReference type="InterPro" id="IPR024079">
    <property type="entry name" value="MetalloPept_cat_dom_sf"/>
</dbReference>
<dbReference type="SUPFAM" id="SSF55486">
    <property type="entry name" value="Metalloproteases ('zincins'), catalytic domain"/>
    <property type="match status" value="1"/>
</dbReference>
<evidence type="ECO:0000259" key="4">
    <source>
        <dbReference type="PROSITE" id="PS50215"/>
    </source>
</evidence>
<feature type="region of interest" description="Disordered" evidence="2">
    <location>
        <begin position="542"/>
        <end position="572"/>
    </location>
</feature>
<feature type="binding site" evidence="1">
    <location>
        <position position="200"/>
    </location>
    <ligand>
        <name>Zn(2+)</name>
        <dbReference type="ChEBI" id="CHEBI:29105"/>
        <note>catalytic</note>
    </ligand>
</feature>
<dbReference type="GO" id="GO:0006509">
    <property type="term" value="P:membrane protein ectodomain proteolysis"/>
    <property type="evidence" value="ECO:0007669"/>
    <property type="project" value="TreeGrafter"/>
</dbReference>
<dbReference type="AlphaFoldDB" id="A0A7I8W501"/>
<accession>A0A7I8W501</accession>
<proteinExistence type="predicted"/>
<keyword evidence="3" id="KW-0472">Membrane</keyword>
<dbReference type="EMBL" id="CAJFCJ010000019">
    <property type="protein sequence ID" value="CAD5123272.1"/>
    <property type="molecule type" value="Genomic_DNA"/>
</dbReference>
<keyword evidence="1" id="KW-0862">Zinc</keyword>
<feature type="domain" description="Peptidase M12B" evidence="4">
    <location>
        <begin position="21"/>
        <end position="249"/>
    </location>
</feature>
<dbReference type="PANTHER" id="PTHR45702:SF2">
    <property type="entry name" value="KUZBANIAN, ISOFORM A"/>
    <property type="match status" value="1"/>
</dbReference>
<dbReference type="PANTHER" id="PTHR45702">
    <property type="entry name" value="ADAM10/ADAM17 METALLOPEPTIDASE FAMILY MEMBER"/>
    <property type="match status" value="1"/>
</dbReference>
<dbReference type="Proteomes" id="UP000549394">
    <property type="component" value="Unassembled WGS sequence"/>
</dbReference>
<evidence type="ECO:0000256" key="1">
    <source>
        <dbReference type="PROSITE-ProRule" id="PRU00276"/>
    </source>
</evidence>
<reference evidence="5 6" key="1">
    <citation type="submission" date="2020-08" db="EMBL/GenBank/DDBJ databases">
        <authorList>
            <person name="Hejnol A."/>
        </authorList>
    </citation>
    <scope>NUCLEOTIDE SEQUENCE [LARGE SCALE GENOMIC DNA]</scope>
</reference>
<comment type="caution">
    <text evidence="5">The sequence shown here is derived from an EMBL/GenBank/DDBJ whole genome shotgun (WGS) entry which is preliminary data.</text>
</comment>
<name>A0A7I8W501_9ANNE</name>
<dbReference type="InterPro" id="IPR001590">
    <property type="entry name" value="Peptidase_M12B"/>
</dbReference>
<keyword evidence="6" id="KW-1185">Reference proteome</keyword>
<evidence type="ECO:0000313" key="6">
    <source>
        <dbReference type="Proteomes" id="UP000549394"/>
    </source>
</evidence>
<dbReference type="Pfam" id="PF13688">
    <property type="entry name" value="Reprolysin_5"/>
    <property type="match status" value="1"/>
</dbReference>
<feature type="active site" evidence="1">
    <location>
        <position position="197"/>
    </location>
</feature>
<comment type="caution">
    <text evidence="1">Lacks conserved residue(s) required for the propagation of feature annotation.</text>
</comment>
<dbReference type="InterPro" id="IPR051489">
    <property type="entry name" value="ADAM_Metalloproteinase"/>
</dbReference>
<protein>
    <submittedName>
        <fullName evidence="5">DgyrCDS11631</fullName>
    </submittedName>
</protein>
<keyword evidence="3" id="KW-0812">Transmembrane</keyword>
<keyword evidence="1" id="KW-0479">Metal-binding</keyword>
<gene>
    <name evidence="5" type="ORF">DGYR_LOCUS10966</name>
</gene>
<organism evidence="5 6">
    <name type="scientific">Dimorphilus gyrociliatus</name>
    <dbReference type="NCBI Taxonomy" id="2664684"/>
    <lineage>
        <taxon>Eukaryota</taxon>
        <taxon>Metazoa</taxon>
        <taxon>Spiralia</taxon>
        <taxon>Lophotrochozoa</taxon>
        <taxon>Annelida</taxon>
        <taxon>Polychaeta</taxon>
        <taxon>Polychaeta incertae sedis</taxon>
        <taxon>Dinophilidae</taxon>
        <taxon>Dimorphilus</taxon>
    </lineage>
</organism>
<evidence type="ECO:0000313" key="5">
    <source>
        <dbReference type="EMBL" id="CAD5123272.1"/>
    </source>
</evidence>
<dbReference type="GO" id="GO:0007219">
    <property type="term" value="P:Notch signaling pathway"/>
    <property type="evidence" value="ECO:0007669"/>
    <property type="project" value="TreeGrafter"/>
</dbReference>
<sequence length="572" mass="66388">MSLTNSIRNRSKRYTTKIKQRVCTLGIIADHKLWQYYKLNFMDDSVTYNRLLNSINLIVEMTRDIYRTTEFETSDGTKIFDGIDFEIRKLEIIDDCSKVTKKYQIELCKEDRTPDNILEIIGSERDICMEYCVVFVFTHRVFAEGLLGYAHVGQLSRDGGPCPNSRSEYCYNVGLVTSLNHYIPVTNYQLSLVLAHEIGHIFSSGHDERYKNSICTPNGQSGQYLMYSFARSEKHIGFCGNNIIEFDRFKNEECDCGLARRNSYLKALAARIVSFEKMALVKVKLNVLIHQIARMRLLGTVKCPKPDPKPDGTLCLYGTKLCSDGRCSKTVCERLKSFKSCVKDEKTYPKGKYPKYFCLLACSRSICNGDKGYCDYLNNCRDFLLDGPLKQIGRKFYNSLKVKNLRELFKKYYWSIILIIAIVISLNFAFIYGFDPSCQYTEIWLDLYKHVRVKRAQTRQDVEELMFKEIRRILRRRSTVLKENLQSGRKGFSAINLRQPVDFDEISLKAEEKTFERQAQSTDPRRERLSVIFKSGPYLTSEKTLHDSQSDNENTDNEIKINLNEEEDNFAD</sequence>
<feature type="transmembrane region" description="Helical" evidence="3">
    <location>
        <begin position="412"/>
        <end position="434"/>
    </location>
</feature>
<evidence type="ECO:0000256" key="3">
    <source>
        <dbReference type="SAM" id="Phobius"/>
    </source>
</evidence>
<evidence type="ECO:0000256" key="2">
    <source>
        <dbReference type="SAM" id="MobiDB-lite"/>
    </source>
</evidence>
<dbReference type="GO" id="GO:0005886">
    <property type="term" value="C:plasma membrane"/>
    <property type="evidence" value="ECO:0007669"/>
    <property type="project" value="TreeGrafter"/>
</dbReference>
<dbReference type="PROSITE" id="PS50215">
    <property type="entry name" value="ADAM_MEPRO"/>
    <property type="match status" value="1"/>
</dbReference>
<dbReference type="GO" id="GO:0004222">
    <property type="term" value="F:metalloendopeptidase activity"/>
    <property type="evidence" value="ECO:0007669"/>
    <property type="project" value="InterPro"/>
</dbReference>
<dbReference type="GO" id="GO:0046872">
    <property type="term" value="F:metal ion binding"/>
    <property type="evidence" value="ECO:0007669"/>
    <property type="project" value="UniProtKB-KW"/>
</dbReference>
<keyword evidence="3" id="KW-1133">Transmembrane helix</keyword>
<dbReference type="Gene3D" id="3.40.390.10">
    <property type="entry name" value="Collagenase (Catalytic Domain)"/>
    <property type="match status" value="1"/>
</dbReference>
<feature type="binding site" evidence="1">
    <location>
        <position position="196"/>
    </location>
    <ligand>
        <name>Zn(2+)</name>
        <dbReference type="ChEBI" id="CHEBI:29105"/>
        <note>catalytic</note>
    </ligand>
</feature>
<feature type="binding site" evidence="1">
    <location>
        <position position="206"/>
    </location>
    <ligand>
        <name>Zn(2+)</name>
        <dbReference type="ChEBI" id="CHEBI:29105"/>
        <note>catalytic</note>
    </ligand>
</feature>